<dbReference type="PROSITE" id="PS50156">
    <property type="entry name" value="SSD"/>
    <property type="match status" value="1"/>
</dbReference>
<comment type="subcellular location">
    <subcellularLocation>
        <location evidence="1">Cell membrane</location>
        <topology evidence="1">Multi-pass membrane protein</topology>
    </subcellularLocation>
</comment>
<dbReference type="OrthoDB" id="7051771at2"/>
<protein>
    <submittedName>
        <fullName evidence="9">MMPL family transporter</fullName>
    </submittedName>
</protein>
<evidence type="ECO:0000313" key="9">
    <source>
        <dbReference type="EMBL" id="MTE22445.1"/>
    </source>
</evidence>
<evidence type="ECO:0000256" key="1">
    <source>
        <dbReference type="ARBA" id="ARBA00004651"/>
    </source>
</evidence>
<feature type="transmembrane region" description="Helical" evidence="7">
    <location>
        <begin position="611"/>
        <end position="630"/>
    </location>
</feature>
<evidence type="ECO:0000256" key="4">
    <source>
        <dbReference type="ARBA" id="ARBA00022989"/>
    </source>
</evidence>
<keyword evidence="4 7" id="KW-1133">Transmembrane helix</keyword>
<feature type="transmembrane region" description="Helical" evidence="7">
    <location>
        <begin position="277"/>
        <end position="310"/>
    </location>
</feature>
<proteinExistence type="predicted"/>
<feature type="transmembrane region" description="Helical" evidence="7">
    <location>
        <begin position="102"/>
        <end position="121"/>
    </location>
</feature>
<dbReference type="Proteomes" id="UP000473014">
    <property type="component" value="Unassembled WGS sequence"/>
</dbReference>
<dbReference type="InterPro" id="IPR004869">
    <property type="entry name" value="MMPL_dom"/>
</dbReference>
<feature type="transmembrane region" description="Helical" evidence="7">
    <location>
        <begin position="669"/>
        <end position="694"/>
    </location>
</feature>
<sequence>MATGLPGLGRMPAGSSVRPEPTVAPRIRRQRTCFPYHPFESSSWSPPTGRRACAARPVAAPAARRTSKRPERPCSPVVAKGPRQRRRGEARVRRIGAIVVRYRYAVMTVWLVLVVASLAVLTSLPRMLQPPDITVDRSASAAASELIAERFPDIGTRQVMLAFTSRSLRADDPVYRHTTRAVTSAMSQHARVGAALPVPRTEGRHPRHAYVMLGVTGATDTVRQVLPELGAQAEEIAHDRSGGAVSVALVGLDPVLSELARTTTEDLRSAETYAVPAAALLLAVGLGSAGAAALVLLLAGTAIVISLGVLTLTGLFSHGVDATAVAVVATVGLGVGLDYALLVTLRHRRRRAVGLPPGPAAERATVTAGATVALAGTAVVTTAVGLLLTDIAYMRTLALAAVLAASTATLAALTLMPALLASCDRVLEWGPMPWARPGRRRPKPGPTAWERWTGHLLRYPGRYATAAVLLLLLAATPVLGLRTVLHFDRAVLSGTTLGDGLARMEDDRIASLTLVALPHPKGAGPVDTQPLITELREDPRVSIAIALDNGRDLTLLLIGESQAPDTAAAAALQRHLREDLVPRLLPAGQSVRIAGPAATVHDLTSEVDDQVGLVLVVICCGTFVLTFLAFRSIVVPLKAIAMNLLCIAAAFGMLALAAPVLGYPAVNPLLPLIVLTLVFGLSMDYEVFLVHRIAEHYRIHGDNAAAVLHGLRRTALPISLAAGVLVVSLTGLLGTHRQDLRQIGFVVMTAVVLDATVVRMVLAPALMRLMGRANWWLPGRLGRLLPARNGEVRLPAQAGAAPVADRPRV</sequence>
<feature type="transmembrane region" description="Helical" evidence="7">
    <location>
        <begin position="366"/>
        <end position="388"/>
    </location>
</feature>
<keyword evidence="2" id="KW-1003">Cell membrane</keyword>
<dbReference type="EMBL" id="WIXO01000001">
    <property type="protein sequence ID" value="MTE22445.1"/>
    <property type="molecule type" value="Genomic_DNA"/>
</dbReference>
<dbReference type="SUPFAM" id="SSF82866">
    <property type="entry name" value="Multidrug efflux transporter AcrB transmembrane domain"/>
    <property type="match status" value="2"/>
</dbReference>
<feature type="transmembrane region" description="Helical" evidence="7">
    <location>
        <begin position="715"/>
        <end position="734"/>
    </location>
</feature>
<feature type="region of interest" description="Disordered" evidence="6">
    <location>
        <begin position="1"/>
        <end position="24"/>
    </location>
</feature>
<evidence type="ECO:0000256" key="3">
    <source>
        <dbReference type="ARBA" id="ARBA00022692"/>
    </source>
</evidence>
<dbReference type="InterPro" id="IPR000731">
    <property type="entry name" value="SSD"/>
</dbReference>
<gene>
    <name evidence="9" type="ORF">F0L17_25755</name>
</gene>
<dbReference type="GO" id="GO:0005886">
    <property type="term" value="C:plasma membrane"/>
    <property type="evidence" value="ECO:0007669"/>
    <property type="project" value="UniProtKB-SubCell"/>
</dbReference>
<feature type="region of interest" description="Disordered" evidence="6">
    <location>
        <begin position="40"/>
        <end position="86"/>
    </location>
</feature>
<dbReference type="Pfam" id="PF03176">
    <property type="entry name" value="MMPL"/>
    <property type="match status" value="2"/>
</dbReference>
<evidence type="ECO:0000256" key="7">
    <source>
        <dbReference type="SAM" id="Phobius"/>
    </source>
</evidence>
<reference evidence="9 10" key="1">
    <citation type="submission" date="2019-11" db="EMBL/GenBank/DDBJ databases">
        <authorList>
            <person name="Yuan L."/>
        </authorList>
    </citation>
    <scope>NUCLEOTIDE SEQUENCE [LARGE SCALE GENOMIC DNA]</scope>
    <source>
        <strain evidence="9 10">TRM43335</strain>
    </source>
</reference>
<feature type="compositionally biased region" description="Low complexity" evidence="6">
    <location>
        <begin position="50"/>
        <end position="64"/>
    </location>
</feature>
<feature type="domain" description="SSD" evidence="8">
    <location>
        <begin position="296"/>
        <end position="422"/>
    </location>
</feature>
<accession>A0A6G2BJI5</accession>
<feature type="transmembrane region" description="Helical" evidence="7">
    <location>
        <begin position="322"/>
        <end position="345"/>
    </location>
</feature>
<comment type="caution">
    <text evidence="9">The sequence shown here is derived from an EMBL/GenBank/DDBJ whole genome shotgun (WGS) entry which is preliminary data.</text>
</comment>
<name>A0A6G2BJI5_9ACTN</name>
<organism evidence="9 10">
    <name type="scientific">Streptomyces taklimakanensis</name>
    <dbReference type="NCBI Taxonomy" id="2569853"/>
    <lineage>
        <taxon>Bacteria</taxon>
        <taxon>Bacillati</taxon>
        <taxon>Actinomycetota</taxon>
        <taxon>Actinomycetes</taxon>
        <taxon>Kitasatosporales</taxon>
        <taxon>Streptomycetaceae</taxon>
        <taxon>Streptomyces</taxon>
    </lineage>
</organism>
<feature type="transmembrane region" description="Helical" evidence="7">
    <location>
        <begin position="463"/>
        <end position="485"/>
    </location>
</feature>
<dbReference type="InterPro" id="IPR050545">
    <property type="entry name" value="Mycobact_MmpL"/>
</dbReference>
<evidence type="ECO:0000313" key="10">
    <source>
        <dbReference type="Proteomes" id="UP000473014"/>
    </source>
</evidence>
<feature type="transmembrane region" description="Helical" evidence="7">
    <location>
        <begin position="740"/>
        <end position="762"/>
    </location>
</feature>
<feature type="transmembrane region" description="Helical" evidence="7">
    <location>
        <begin position="394"/>
        <end position="415"/>
    </location>
</feature>
<dbReference type="PANTHER" id="PTHR33406:SF13">
    <property type="entry name" value="MEMBRANE PROTEIN YDFJ"/>
    <property type="match status" value="1"/>
</dbReference>
<keyword evidence="5 7" id="KW-0472">Membrane</keyword>
<keyword evidence="10" id="KW-1185">Reference proteome</keyword>
<dbReference type="PANTHER" id="PTHR33406">
    <property type="entry name" value="MEMBRANE PROTEIN MJ1562-RELATED"/>
    <property type="match status" value="1"/>
</dbReference>
<dbReference type="AlphaFoldDB" id="A0A6G2BJI5"/>
<evidence type="ECO:0000256" key="6">
    <source>
        <dbReference type="SAM" id="MobiDB-lite"/>
    </source>
</evidence>
<feature type="transmembrane region" description="Helical" evidence="7">
    <location>
        <begin position="642"/>
        <end position="663"/>
    </location>
</feature>
<evidence type="ECO:0000256" key="5">
    <source>
        <dbReference type="ARBA" id="ARBA00023136"/>
    </source>
</evidence>
<evidence type="ECO:0000259" key="8">
    <source>
        <dbReference type="PROSITE" id="PS50156"/>
    </source>
</evidence>
<dbReference type="Gene3D" id="1.20.1640.10">
    <property type="entry name" value="Multidrug efflux transporter AcrB transmembrane domain"/>
    <property type="match status" value="2"/>
</dbReference>
<evidence type="ECO:0000256" key="2">
    <source>
        <dbReference type="ARBA" id="ARBA00022475"/>
    </source>
</evidence>
<keyword evidence="3 7" id="KW-0812">Transmembrane</keyword>